<proteinExistence type="predicted"/>
<feature type="chain" id="PRO_5041988967" evidence="1">
    <location>
        <begin position="19"/>
        <end position="124"/>
    </location>
</feature>
<dbReference type="AlphaFoldDB" id="A0AAD5JS98"/>
<name>A0AAD5JS98_9FUNG</name>
<comment type="caution">
    <text evidence="2">The sequence shown here is derived from an EMBL/GenBank/DDBJ whole genome shotgun (WGS) entry which is preliminary data.</text>
</comment>
<reference evidence="2" key="2">
    <citation type="submission" date="2023-02" db="EMBL/GenBank/DDBJ databases">
        <authorList>
            <consortium name="DOE Joint Genome Institute"/>
            <person name="Mondo S.J."/>
            <person name="Chang Y."/>
            <person name="Wang Y."/>
            <person name="Ahrendt S."/>
            <person name="Andreopoulos W."/>
            <person name="Barry K."/>
            <person name="Beard J."/>
            <person name="Benny G.L."/>
            <person name="Blankenship S."/>
            <person name="Bonito G."/>
            <person name="Cuomo C."/>
            <person name="Desiro A."/>
            <person name="Gervers K.A."/>
            <person name="Hundley H."/>
            <person name="Kuo A."/>
            <person name="LaButti K."/>
            <person name="Lang B.F."/>
            <person name="Lipzen A."/>
            <person name="O'Donnell K."/>
            <person name="Pangilinan J."/>
            <person name="Reynolds N."/>
            <person name="Sandor L."/>
            <person name="Smith M.W."/>
            <person name="Tsang A."/>
            <person name="Grigoriev I.V."/>
            <person name="Stajich J.E."/>
            <person name="Spatafora J.W."/>
        </authorList>
    </citation>
    <scope>NUCLEOTIDE SEQUENCE</scope>
    <source>
        <strain evidence="2">RSA 2281</strain>
    </source>
</reference>
<gene>
    <name evidence="2" type="ORF">BDA99DRAFT_521478</name>
</gene>
<organism evidence="2 3">
    <name type="scientific">Phascolomyces articulosus</name>
    <dbReference type="NCBI Taxonomy" id="60185"/>
    <lineage>
        <taxon>Eukaryota</taxon>
        <taxon>Fungi</taxon>
        <taxon>Fungi incertae sedis</taxon>
        <taxon>Mucoromycota</taxon>
        <taxon>Mucoromycotina</taxon>
        <taxon>Mucoromycetes</taxon>
        <taxon>Mucorales</taxon>
        <taxon>Lichtheimiaceae</taxon>
        <taxon>Phascolomyces</taxon>
    </lineage>
</organism>
<protein>
    <submittedName>
        <fullName evidence="2">Uncharacterized protein</fullName>
    </submittedName>
</protein>
<keyword evidence="1" id="KW-0732">Signal</keyword>
<evidence type="ECO:0000313" key="3">
    <source>
        <dbReference type="Proteomes" id="UP001209540"/>
    </source>
</evidence>
<evidence type="ECO:0000313" key="2">
    <source>
        <dbReference type="EMBL" id="KAI9251900.1"/>
    </source>
</evidence>
<keyword evidence="3" id="KW-1185">Reference proteome</keyword>
<accession>A0AAD5JS98</accession>
<sequence>MISCFPSSILLCFPVTLSITMSPDWLQEYDNAQYPSFTVDPSTTFMSEIRTSLGNKFWFRQPIGINFLGWGIFDGKFRNLEREIGEFLRKLYSLVGNIHWLGKTTKSIQYIVVISICDKDRNLQ</sequence>
<feature type="signal peptide" evidence="1">
    <location>
        <begin position="1"/>
        <end position="18"/>
    </location>
</feature>
<dbReference type="EMBL" id="JAIXMP010000029">
    <property type="protein sequence ID" value="KAI9251900.1"/>
    <property type="molecule type" value="Genomic_DNA"/>
</dbReference>
<dbReference type="Proteomes" id="UP001209540">
    <property type="component" value="Unassembled WGS sequence"/>
</dbReference>
<evidence type="ECO:0000256" key="1">
    <source>
        <dbReference type="SAM" id="SignalP"/>
    </source>
</evidence>
<reference evidence="2" key="1">
    <citation type="journal article" date="2022" name="IScience">
        <title>Evolution of zygomycete secretomes and the origins of terrestrial fungal ecologies.</title>
        <authorList>
            <person name="Chang Y."/>
            <person name="Wang Y."/>
            <person name="Mondo S."/>
            <person name="Ahrendt S."/>
            <person name="Andreopoulos W."/>
            <person name="Barry K."/>
            <person name="Beard J."/>
            <person name="Benny G.L."/>
            <person name="Blankenship S."/>
            <person name="Bonito G."/>
            <person name="Cuomo C."/>
            <person name="Desiro A."/>
            <person name="Gervers K.A."/>
            <person name="Hundley H."/>
            <person name="Kuo A."/>
            <person name="LaButti K."/>
            <person name="Lang B.F."/>
            <person name="Lipzen A."/>
            <person name="O'Donnell K."/>
            <person name="Pangilinan J."/>
            <person name="Reynolds N."/>
            <person name="Sandor L."/>
            <person name="Smith M.E."/>
            <person name="Tsang A."/>
            <person name="Grigoriev I.V."/>
            <person name="Stajich J.E."/>
            <person name="Spatafora J.W."/>
        </authorList>
    </citation>
    <scope>NUCLEOTIDE SEQUENCE</scope>
    <source>
        <strain evidence="2">RSA 2281</strain>
    </source>
</reference>